<evidence type="ECO:0000313" key="2">
    <source>
        <dbReference type="EMBL" id="VUX55473.1"/>
    </source>
</evidence>
<dbReference type="SUPFAM" id="SSF51182">
    <property type="entry name" value="RmlC-like cupins"/>
    <property type="match status" value="1"/>
</dbReference>
<protein>
    <recommendedName>
        <fullName evidence="3">Cupin 2 conserved barrel domain-containing protein</fullName>
    </recommendedName>
</protein>
<sequence length="137" mass="15301">MKLKILFVIFILTLSTYSTAQQRPDHTDPTEVSPEKYTVLLENEHVRIVEYVIDPGEKDAWHTHPPKAAYIVSGGKLRITPEGADSFVVQEESGNATWMGALGRHFGENVGTTPVRIVLVEIKSLSDAPFEDIGRRQ</sequence>
<evidence type="ECO:0000256" key="1">
    <source>
        <dbReference type="SAM" id="SignalP"/>
    </source>
</evidence>
<evidence type="ECO:0008006" key="3">
    <source>
        <dbReference type="Google" id="ProtNLM"/>
    </source>
</evidence>
<accession>A0A7D9D2J4</accession>
<gene>
    <name evidence="2" type="ORF">JTBM06_V1_30033</name>
</gene>
<dbReference type="InterPro" id="IPR011051">
    <property type="entry name" value="RmlC_Cupin_sf"/>
</dbReference>
<feature type="chain" id="PRO_5028303892" description="Cupin 2 conserved barrel domain-containing protein" evidence="1">
    <location>
        <begin position="21"/>
        <end position="137"/>
    </location>
</feature>
<reference evidence="2" key="1">
    <citation type="submission" date="2019-07" db="EMBL/GenBank/DDBJ databases">
        <authorList>
            <person name="Weber M."/>
            <person name="Kostadinov I."/>
            <person name="Kostadinov D I."/>
        </authorList>
    </citation>
    <scope>NUCLEOTIDE SEQUENCE</scope>
    <source>
        <strain evidence="2">Gfbio:sag-sample-m06:053724c1-46a9-4a36-b237-ea2bf867836b</strain>
    </source>
</reference>
<dbReference type="Gene3D" id="2.60.120.10">
    <property type="entry name" value="Jelly Rolls"/>
    <property type="match status" value="1"/>
</dbReference>
<organism evidence="2">
    <name type="scientific">uncultured Woeseiaceae bacterium</name>
    <dbReference type="NCBI Taxonomy" id="1983305"/>
    <lineage>
        <taxon>Bacteria</taxon>
        <taxon>Pseudomonadati</taxon>
        <taxon>Pseudomonadota</taxon>
        <taxon>Gammaproteobacteria</taxon>
        <taxon>Woeseiales</taxon>
        <taxon>Woeseiaceae</taxon>
        <taxon>environmental samples</taxon>
    </lineage>
</organism>
<keyword evidence="1" id="KW-0732">Signal</keyword>
<proteinExistence type="predicted"/>
<feature type="signal peptide" evidence="1">
    <location>
        <begin position="1"/>
        <end position="20"/>
    </location>
</feature>
<dbReference type="AlphaFoldDB" id="A0A7D9D2J4"/>
<name>A0A7D9D2J4_9GAMM</name>
<dbReference type="EMBL" id="LR633967">
    <property type="protein sequence ID" value="VUX55473.1"/>
    <property type="molecule type" value="Genomic_DNA"/>
</dbReference>
<dbReference type="InterPro" id="IPR014710">
    <property type="entry name" value="RmlC-like_jellyroll"/>
</dbReference>